<keyword evidence="1 2" id="KW-0535">Nitrogen fixation</keyword>
<name>A0ABW5APU6_9BRAD</name>
<dbReference type="InterPro" id="IPR024899">
    <property type="entry name" value="CowN"/>
</dbReference>
<dbReference type="Pfam" id="PF20543">
    <property type="entry name" value="CowN"/>
    <property type="match status" value="1"/>
</dbReference>
<evidence type="ECO:0000256" key="1">
    <source>
        <dbReference type="ARBA" id="ARBA00023231"/>
    </source>
</evidence>
<feature type="region of interest" description="Disordered" evidence="3">
    <location>
        <begin position="1"/>
        <end position="25"/>
    </location>
</feature>
<dbReference type="EMBL" id="JBHUIW010000021">
    <property type="protein sequence ID" value="MFD2183859.1"/>
    <property type="molecule type" value="Genomic_DNA"/>
</dbReference>
<comment type="similarity">
    <text evidence="2">Belongs to the CowN family.</text>
</comment>
<proteinExistence type="inferred from homology"/>
<keyword evidence="5" id="KW-1185">Reference proteome</keyword>
<dbReference type="NCBIfam" id="NF033689">
    <property type="entry name" value="N2Fix_CO_CowN"/>
    <property type="match status" value="1"/>
</dbReference>
<dbReference type="Proteomes" id="UP001597314">
    <property type="component" value="Unassembled WGS sequence"/>
</dbReference>
<organism evidence="4 5">
    <name type="scientific">Rhodoplanes azumiensis</name>
    <dbReference type="NCBI Taxonomy" id="1897628"/>
    <lineage>
        <taxon>Bacteria</taxon>
        <taxon>Pseudomonadati</taxon>
        <taxon>Pseudomonadota</taxon>
        <taxon>Alphaproteobacteria</taxon>
        <taxon>Hyphomicrobiales</taxon>
        <taxon>Nitrobacteraceae</taxon>
        <taxon>Rhodoplanes</taxon>
    </lineage>
</organism>
<gene>
    <name evidence="2 4" type="primary">cowN</name>
    <name evidence="4" type="ORF">ACFSOX_17015</name>
</gene>
<accession>A0ABW5APU6</accession>
<sequence length="114" mass="13208">MRHRDDDENTGLDDDRRPGTAETGETCRDRYVTFRNIDTDGMTRAVMARVLAHVAEGDSPFWPYFETQRALAHTRGLDDLRVLHNFLPTLKELLEDLDDPETLELLEELETQCM</sequence>
<reference evidence="5" key="1">
    <citation type="journal article" date="2019" name="Int. J. Syst. Evol. Microbiol.">
        <title>The Global Catalogue of Microorganisms (GCM) 10K type strain sequencing project: providing services to taxonomists for standard genome sequencing and annotation.</title>
        <authorList>
            <consortium name="The Broad Institute Genomics Platform"/>
            <consortium name="The Broad Institute Genome Sequencing Center for Infectious Disease"/>
            <person name="Wu L."/>
            <person name="Ma J."/>
        </authorList>
    </citation>
    <scope>NUCLEOTIDE SEQUENCE [LARGE SCALE GENOMIC DNA]</scope>
    <source>
        <strain evidence="5">CGMCC 1.6774</strain>
    </source>
</reference>
<dbReference type="HAMAP" id="MF_02117">
    <property type="entry name" value="CowN"/>
    <property type="match status" value="1"/>
</dbReference>
<dbReference type="RefSeq" id="WP_378479010.1">
    <property type="nucleotide sequence ID" value="NZ_JBHUIW010000021.1"/>
</dbReference>
<comment type="caution">
    <text evidence="4">The sequence shown here is derived from an EMBL/GenBank/DDBJ whole genome shotgun (WGS) entry which is preliminary data.</text>
</comment>
<comment type="function">
    <text evidence="2">Is required to sustain N(2)-dependent growth in the presence of low levels of carbon monoxide (CO). Probably acts by protecting the N(2) fixation ability of the nitrogenase complex, which is inactivated in the presence of CO.</text>
</comment>
<evidence type="ECO:0000313" key="5">
    <source>
        <dbReference type="Proteomes" id="UP001597314"/>
    </source>
</evidence>
<evidence type="ECO:0000313" key="4">
    <source>
        <dbReference type="EMBL" id="MFD2183859.1"/>
    </source>
</evidence>
<evidence type="ECO:0000256" key="2">
    <source>
        <dbReference type="HAMAP-Rule" id="MF_02117"/>
    </source>
</evidence>
<evidence type="ECO:0000256" key="3">
    <source>
        <dbReference type="SAM" id="MobiDB-lite"/>
    </source>
</evidence>
<protein>
    <recommendedName>
        <fullName evidence="2">N(2)-fixation sustaining protein CowN</fullName>
    </recommendedName>
    <alternativeName>
        <fullName evidence="2">CO weal-nitrogenase</fullName>
    </alternativeName>
</protein>
<feature type="compositionally biased region" description="Basic and acidic residues" evidence="3">
    <location>
        <begin position="13"/>
        <end position="25"/>
    </location>
</feature>